<dbReference type="Proteomes" id="UP000036277">
    <property type="component" value="Unassembled WGS sequence"/>
</dbReference>
<dbReference type="STRING" id="880157.AB204_18455"/>
<dbReference type="AlphaFoldDB" id="A0A0J5FNI3"/>
<name>A0A0J5FNI3_9GAMM</name>
<protein>
    <submittedName>
        <fullName evidence="1">Uncharacterized protein</fullName>
    </submittedName>
</protein>
<evidence type="ECO:0000313" key="2">
    <source>
        <dbReference type="Proteomes" id="UP000036277"/>
    </source>
</evidence>
<organism evidence="1 2">
    <name type="scientific">Xenorhabdus khoisanae</name>
    <dbReference type="NCBI Taxonomy" id="880157"/>
    <lineage>
        <taxon>Bacteria</taxon>
        <taxon>Pseudomonadati</taxon>
        <taxon>Pseudomonadota</taxon>
        <taxon>Gammaproteobacteria</taxon>
        <taxon>Enterobacterales</taxon>
        <taxon>Morganellaceae</taxon>
        <taxon>Xenorhabdus</taxon>
    </lineage>
</organism>
<accession>A0A0J5FNI3</accession>
<dbReference type="PATRIC" id="fig|880157.4.peg.3966"/>
<proteinExistence type="predicted"/>
<comment type="caution">
    <text evidence="1">The sequence shown here is derived from an EMBL/GenBank/DDBJ whole genome shotgun (WGS) entry which is preliminary data.</text>
</comment>
<gene>
    <name evidence="1" type="ORF">AB204_18455</name>
</gene>
<keyword evidence="2" id="KW-1185">Reference proteome</keyword>
<evidence type="ECO:0000313" key="1">
    <source>
        <dbReference type="EMBL" id="KMJ43664.1"/>
    </source>
</evidence>
<dbReference type="EMBL" id="LFCV01000155">
    <property type="protein sequence ID" value="KMJ43664.1"/>
    <property type="molecule type" value="Genomic_DNA"/>
</dbReference>
<sequence length="106" mass="11810">MQGIAPRMQPMQHTYPIASSDKSMISIQYASSAIWSQKEMLALQLLDSIISQKLRFAMREQAGGVYALGFSQMLAKLPSPYYSARLNFTSAPERADEIPPAKKVMP</sequence>
<reference evidence="1 2" key="1">
    <citation type="submission" date="2015-06" db="EMBL/GenBank/DDBJ databases">
        <title>Draft Whole-Genome Sequence of the Entomopathogenic Bacterium Xenorhabdus khoisanae.</title>
        <authorList>
            <person name="Naidoo S."/>
            <person name="Featherston J."/>
            <person name="Gray V.M."/>
        </authorList>
    </citation>
    <scope>NUCLEOTIDE SEQUENCE [LARGE SCALE GENOMIC DNA]</scope>
    <source>
        <strain evidence="1 2">MCB</strain>
    </source>
</reference>